<dbReference type="OrthoDB" id="9816564at2"/>
<dbReference type="STRING" id="333140.AWW68_12455"/>
<keyword evidence="2" id="KW-1185">Reference proteome</keyword>
<dbReference type="Gene3D" id="3.40.50.11010">
    <property type="match status" value="1"/>
</dbReference>
<dbReference type="Pfam" id="PF13692">
    <property type="entry name" value="Glyco_trans_1_4"/>
    <property type="match status" value="1"/>
</dbReference>
<accession>A0A150X454</accession>
<protein>
    <recommendedName>
        <fullName evidence="3">Teichuronic acid biosynthesis glycosyltransferase tuaH</fullName>
    </recommendedName>
</protein>
<proteinExistence type="predicted"/>
<comment type="caution">
    <text evidence="1">The sequence shown here is derived from an EMBL/GenBank/DDBJ whole genome shotgun (WGS) entry which is preliminary data.</text>
</comment>
<dbReference type="Gene3D" id="3.40.50.2000">
    <property type="entry name" value="Glycogen Phosphorylase B"/>
    <property type="match status" value="1"/>
</dbReference>
<dbReference type="EMBL" id="LRPC01000028">
    <property type="protein sequence ID" value="KYG73499.1"/>
    <property type="molecule type" value="Genomic_DNA"/>
</dbReference>
<evidence type="ECO:0008006" key="3">
    <source>
        <dbReference type="Google" id="ProtNLM"/>
    </source>
</evidence>
<reference evidence="1 2" key="1">
    <citation type="submission" date="2016-01" db="EMBL/GenBank/DDBJ databases">
        <title>Genome sequencing of Roseivirga spongicola UST030701-084.</title>
        <authorList>
            <person name="Selvaratnam C."/>
            <person name="Thevarajoo S."/>
            <person name="Goh K.M."/>
            <person name="Ee R."/>
            <person name="Chan K.-G."/>
            <person name="Chong C.S."/>
        </authorList>
    </citation>
    <scope>NUCLEOTIDE SEQUENCE [LARGE SCALE GENOMIC DNA]</scope>
    <source>
        <strain evidence="1 2">UST030701-084</strain>
    </source>
</reference>
<dbReference type="Proteomes" id="UP000075606">
    <property type="component" value="Unassembled WGS sequence"/>
</dbReference>
<dbReference type="AlphaFoldDB" id="A0A150X454"/>
<dbReference type="SUPFAM" id="SSF53756">
    <property type="entry name" value="UDP-Glycosyltransferase/glycogen phosphorylase"/>
    <property type="match status" value="1"/>
</dbReference>
<name>A0A150X454_9BACT</name>
<organism evidence="1 2">
    <name type="scientific">Roseivirga spongicola</name>
    <dbReference type="NCBI Taxonomy" id="333140"/>
    <lineage>
        <taxon>Bacteria</taxon>
        <taxon>Pseudomonadati</taxon>
        <taxon>Bacteroidota</taxon>
        <taxon>Cytophagia</taxon>
        <taxon>Cytophagales</taxon>
        <taxon>Roseivirgaceae</taxon>
        <taxon>Roseivirga</taxon>
    </lineage>
</organism>
<evidence type="ECO:0000313" key="2">
    <source>
        <dbReference type="Proteomes" id="UP000075606"/>
    </source>
</evidence>
<gene>
    <name evidence="1" type="ORF">AWW68_12455</name>
</gene>
<sequence length="375" mass="42939">MKKVIVCHSFPAWDTPYIKSTIELLKQLSKDHRVIMIDYHYTIKDLFFNKFAPVKNILGTGSRIRNQITDHGEIELISTPPVLPINWIKSAKLYDWAAKLNSRIVGRSIKSQLKKLGVEEYTLINAFNPIFGYHTRKFFSPKKSIYYCYDEISGTDWSGKHGTHYEEIYMPLVDEVICTSTTLQSNKLPLAKQVKFIPNGVNLDIFLASHNEKSKGNTIGYVGAVDKRIDFELISYCAENLPEYNFEFYGPVRTELPPLPNNVSFLGSIEQHMLPDKIQNFDVGLIPFVKSKLTAAIYPLKINEYLAMGKPVVASNFSDLSDFSKVAEIADGREEFLKAIKRSIRYNSRIKTQKRVEFAKQNSWANRAREFAEAI</sequence>
<dbReference type="RefSeq" id="WP_068221881.1">
    <property type="nucleotide sequence ID" value="NZ_CP139724.1"/>
</dbReference>
<evidence type="ECO:0000313" key="1">
    <source>
        <dbReference type="EMBL" id="KYG73499.1"/>
    </source>
</evidence>